<dbReference type="AlphaFoldDB" id="A0A4Y9T0V4"/>
<dbReference type="Pfam" id="PF01557">
    <property type="entry name" value="FAA_hydrolase"/>
    <property type="match status" value="1"/>
</dbReference>
<sequence>MKLASYRVDGRDSFGIVDGQHVYDLGKRLGPATPDLCAAIAQNALKQFASLPGSVTPDYAFDQLTLLPVIPNPGKIVCVGVNYLAHREEVNRPATEHPTLFLRVAESQAAHGQALLCPAESDEFDFEGEVALVIGRAGNRIAEADALSYIAGFSCYNDGSVRDWQAATSQWTAGKNFRQTGAFGPWLVTADELPPEQPMRIATRLNGVEVQKSSTDLLIFGMARLISFISSITPLSPGDVIVTGTPGGVGFKRVPKLFMKDGDVVEVEVSGIGVLRNPVRKERLAG</sequence>
<keyword evidence="3" id="KW-0479">Metal-binding</keyword>
<comment type="similarity">
    <text evidence="2">Belongs to the FAH family.</text>
</comment>
<dbReference type="PANTHER" id="PTHR42796">
    <property type="entry name" value="FUMARYLACETOACETATE HYDROLASE DOMAIN-CONTAINING PROTEIN 2A-RELATED"/>
    <property type="match status" value="1"/>
</dbReference>
<evidence type="ECO:0000256" key="1">
    <source>
        <dbReference type="ARBA" id="ARBA00001946"/>
    </source>
</evidence>
<protein>
    <submittedName>
        <fullName evidence="6">FAA hydrolase family protein</fullName>
    </submittedName>
</protein>
<feature type="domain" description="Fumarylacetoacetase-like C-terminal" evidence="5">
    <location>
        <begin position="75"/>
        <end position="280"/>
    </location>
</feature>
<dbReference type="InterPro" id="IPR011234">
    <property type="entry name" value="Fumarylacetoacetase-like_C"/>
</dbReference>
<dbReference type="InterPro" id="IPR051121">
    <property type="entry name" value="FAH"/>
</dbReference>
<dbReference type="GO" id="GO:0016853">
    <property type="term" value="F:isomerase activity"/>
    <property type="evidence" value="ECO:0007669"/>
    <property type="project" value="UniProtKB-ARBA"/>
</dbReference>
<dbReference type="SUPFAM" id="SSF56529">
    <property type="entry name" value="FAH"/>
    <property type="match status" value="1"/>
</dbReference>
<keyword evidence="4 6" id="KW-0378">Hydrolase</keyword>
<gene>
    <name evidence="6" type="ORF">E4O92_08225</name>
</gene>
<comment type="caution">
    <text evidence="6">The sequence shown here is derived from an EMBL/GenBank/DDBJ whole genome shotgun (WGS) entry which is preliminary data.</text>
</comment>
<dbReference type="GO" id="GO:0016787">
    <property type="term" value="F:hydrolase activity"/>
    <property type="evidence" value="ECO:0007669"/>
    <property type="project" value="UniProtKB-KW"/>
</dbReference>
<dbReference type="OrthoDB" id="8582489at2"/>
<evidence type="ECO:0000313" key="6">
    <source>
        <dbReference type="EMBL" id="TFW32902.1"/>
    </source>
</evidence>
<keyword evidence="7" id="KW-1185">Reference proteome</keyword>
<evidence type="ECO:0000259" key="5">
    <source>
        <dbReference type="Pfam" id="PF01557"/>
    </source>
</evidence>
<comment type="cofactor">
    <cofactor evidence="1">
        <name>Mg(2+)</name>
        <dbReference type="ChEBI" id="CHEBI:18420"/>
    </cofactor>
</comment>
<reference evidence="6 7" key="1">
    <citation type="submission" date="2019-03" db="EMBL/GenBank/DDBJ databases">
        <title>Draft genome of Massilia hortus sp. nov., a novel bacterial species of the Oxalobacteraceae family.</title>
        <authorList>
            <person name="Peta V."/>
            <person name="Raths R."/>
            <person name="Bucking H."/>
        </authorList>
    </citation>
    <scope>NUCLEOTIDE SEQUENCE [LARGE SCALE GENOMIC DNA]</scope>
    <source>
        <strain evidence="6 7">ONC3</strain>
    </source>
</reference>
<dbReference type="Proteomes" id="UP000297258">
    <property type="component" value="Unassembled WGS sequence"/>
</dbReference>
<dbReference type="GO" id="GO:0046872">
    <property type="term" value="F:metal ion binding"/>
    <property type="evidence" value="ECO:0007669"/>
    <property type="project" value="UniProtKB-KW"/>
</dbReference>
<dbReference type="RefSeq" id="WP_135189283.1">
    <property type="nucleotide sequence ID" value="NZ_SPUM01000047.1"/>
</dbReference>
<name>A0A4Y9T0V4_9BURK</name>
<evidence type="ECO:0000256" key="4">
    <source>
        <dbReference type="ARBA" id="ARBA00022801"/>
    </source>
</evidence>
<dbReference type="FunFam" id="3.90.850.10:FF:000002">
    <property type="entry name" value="2-hydroxyhepta-2,4-diene-1,7-dioate isomerase"/>
    <property type="match status" value="1"/>
</dbReference>
<dbReference type="EMBL" id="SPUM01000047">
    <property type="protein sequence ID" value="TFW32902.1"/>
    <property type="molecule type" value="Genomic_DNA"/>
</dbReference>
<organism evidence="6 7">
    <name type="scientific">Massilia horti</name>
    <dbReference type="NCBI Taxonomy" id="2562153"/>
    <lineage>
        <taxon>Bacteria</taxon>
        <taxon>Pseudomonadati</taxon>
        <taxon>Pseudomonadota</taxon>
        <taxon>Betaproteobacteria</taxon>
        <taxon>Burkholderiales</taxon>
        <taxon>Oxalobacteraceae</taxon>
        <taxon>Telluria group</taxon>
        <taxon>Massilia</taxon>
    </lineage>
</organism>
<dbReference type="PANTHER" id="PTHR42796:SF4">
    <property type="entry name" value="FUMARYLACETOACETATE HYDROLASE DOMAIN-CONTAINING PROTEIN 2A"/>
    <property type="match status" value="1"/>
</dbReference>
<proteinExistence type="inferred from homology"/>
<dbReference type="Gene3D" id="3.90.850.10">
    <property type="entry name" value="Fumarylacetoacetase-like, C-terminal domain"/>
    <property type="match status" value="1"/>
</dbReference>
<evidence type="ECO:0000313" key="7">
    <source>
        <dbReference type="Proteomes" id="UP000297258"/>
    </source>
</evidence>
<evidence type="ECO:0000256" key="2">
    <source>
        <dbReference type="ARBA" id="ARBA00010211"/>
    </source>
</evidence>
<accession>A0A4Y9T0V4</accession>
<dbReference type="InterPro" id="IPR036663">
    <property type="entry name" value="Fumarylacetoacetase_C_sf"/>
</dbReference>
<dbReference type="GO" id="GO:0019752">
    <property type="term" value="P:carboxylic acid metabolic process"/>
    <property type="evidence" value="ECO:0007669"/>
    <property type="project" value="UniProtKB-ARBA"/>
</dbReference>
<evidence type="ECO:0000256" key="3">
    <source>
        <dbReference type="ARBA" id="ARBA00022723"/>
    </source>
</evidence>